<evidence type="ECO:0000256" key="4">
    <source>
        <dbReference type="ARBA" id="ARBA00022692"/>
    </source>
</evidence>
<dbReference type="NCBIfam" id="NF010802">
    <property type="entry name" value="PRK14206.1"/>
    <property type="match status" value="1"/>
</dbReference>
<evidence type="ECO:0000256" key="2">
    <source>
        <dbReference type="ARBA" id="ARBA00022475"/>
    </source>
</evidence>
<evidence type="ECO:0000256" key="1">
    <source>
        <dbReference type="ARBA" id="ARBA00004651"/>
    </source>
</evidence>
<comment type="function">
    <text evidence="12">Fluoride-specific ion channel. Important for reducing fluoride concentration in the cell, thus reducing its toxicity.</text>
</comment>
<dbReference type="HAMAP" id="MF_00454">
    <property type="entry name" value="FluC"/>
    <property type="match status" value="1"/>
</dbReference>
<comment type="caution">
    <text evidence="13">The sequence shown here is derived from an EMBL/GenBank/DDBJ whole genome shotgun (WGS) entry which is preliminary data.</text>
</comment>
<feature type="transmembrane region" description="Helical" evidence="12">
    <location>
        <begin position="45"/>
        <end position="69"/>
    </location>
</feature>
<comment type="catalytic activity">
    <reaction evidence="11">
        <text>fluoride(in) = fluoride(out)</text>
        <dbReference type="Rhea" id="RHEA:76159"/>
        <dbReference type="ChEBI" id="CHEBI:17051"/>
    </reaction>
    <physiologicalReaction direction="left-to-right" evidence="11">
        <dbReference type="Rhea" id="RHEA:76160"/>
    </physiologicalReaction>
</comment>
<dbReference type="GO" id="GO:0062054">
    <property type="term" value="F:fluoride channel activity"/>
    <property type="evidence" value="ECO:0007669"/>
    <property type="project" value="UniProtKB-UniRule"/>
</dbReference>
<reference evidence="13" key="1">
    <citation type="submission" date="2021-04" db="EMBL/GenBank/DDBJ databases">
        <title>Pseudaminobacter soli sp. nov., isolated from paddy soil contaminated by heavy metals.</title>
        <authorList>
            <person name="Zhang K."/>
        </authorList>
    </citation>
    <scope>NUCLEOTIDE SEQUENCE</scope>
    <source>
        <strain evidence="13">19-2017</strain>
    </source>
</reference>
<evidence type="ECO:0000256" key="11">
    <source>
        <dbReference type="ARBA" id="ARBA00035585"/>
    </source>
</evidence>
<evidence type="ECO:0000256" key="10">
    <source>
        <dbReference type="ARBA" id="ARBA00035120"/>
    </source>
</evidence>
<accession>A0A942E5N8</accession>
<dbReference type="AlphaFoldDB" id="A0A942E5N8"/>
<dbReference type="Pfam" id="PF02537">
    <property type="entry name" value="CRCB"/>
    <property type="match status" value="1"/>
</dbReference>
<comment type="similarity">
    <text evidence="10 12">Belongs to the fluoride channel Fluc/FEX (TC 1.A.43) family.</text>
</comment>
<dbReference type="PANTHER" id="PTHR28259:SF1">
    <property type="entry name" value="FLUORIDE EXPORT PROTEIN 1-RELATED"/>
    <property type="match status" value="1"/>
</dbReference>
<keyword evidence="5 12" id="KW-1133">Transmembrane helix</keyword>
<feature type="binding site" evidence="12">
    <location>
        <position position="92"/>
    </location>
    <ligand>
        <name>Na(+)</name>
        <dbReference type="ChEBI" id="CHEBI:29101"/>
        <note>structural</note>
    </ligand>
</feature>
<evidence type="ECO:0000256" key="7">
    <source>
        <dbReference type="ARBA" id="ARBA00023065"/>
    </source>
</evidence>
<evidence type="ECO:0000256" key="6">
    <source>
        <dbReference type="ARBA" id="ARBA00023053"/>
    </source>
</evidence>
<keyword evidence="6 12" id="KW-0915">Sodium</keyword>
<dbReference type="Proteomes" id="UP000680348">
    <property type="component" value="Unassembled WGS sequence"/>
</dbReference>
<feature type="transmembrane region" description="Helical" evidence="12">
    <location>
        <begin position="111"/>
        <end position="135"/>
    </location>
</feature>
<dbReference type="GO" id="GO:0046872">
    <property type="term" value="F:metal ion binding"/>
    <property type="evidence" value="ECO:0007669"/>
    <property type="project" value="UniProtKB-KW"/>
</dbReference>
<evidence type="ECO:0000256" key="3">
    <source>
        <dbReference type="ARBA" id="ARBA00022519"/>
    </source>
</evidence>
<dbReference type="InterPro" id="IPR003691">
    <property type="entry name" value="FluC"/>
</dbReference>
<sequence>MRDGHRQDVRDAIAVYAVVALGSVVGGVLRALASSVSLAIWGPGFPVGTLIVNVVGSLIIGFYATLTGPDGRVFASPRQRLLVMAGFCGGFTTFSTFSLETVMLMQSGELLVAAANVAVSVVTWLAAVWLGHMLATRLNRLKGSRP</sequence>
<comment type="subcellular location">
    <subcellularLocation>
        <location evidence="1 12">Cell membrane</location>
        <topology evidence="1 12">Multi-pass membrane protein</topology>
    </subcellularLocation>
</comment>
<feature type="transmembrane region" description="Helical" evidence="12">
    <location>
        <begin position="12"/>
        <end position="33"/>
    </location>
</feature>
<dbReference type="GO" id="GO:0140114">
    <property type="term" value="P:cellular detoxification of fluoride"/>
    <property type="evidence" value="ECO:0007669"/>
    <property type="project" value="UniProtKB-UniRule"/>
</dbReference>
<keyword evidence="12" id="KW-0813">Transport</keyword>
<feature type="binding site" evidence="12">
    <location>
        <position position="89"/>
    </location>
    <ligand>
        <name>Na(+)</name>
        <dbReference type="ChEBI" id="CHEBI:29101"/>
        <note>structural</note>
    </ligand>
</feature>
<comment type="activity regulation">
    <text evidence="12">Na(+) is not transported, but it plays an essential structural role and its presence is essential for fluoride channel function.</text>
</comment>
<keyword evidence="9 12" id="KW-0407">Ion channel</keyword>
<protein>
    <recommendedName>
        <fullName evidence="12">Fluoride-specific ion channel FluC</fullName>
    </recommendedName>
</protein>
<keyword evidence="4 12" id="KW-0812">Transmembrane</keyword>
<evidence type="ECO:0000256" key="9">
    <source>
        <dbReference type="ARBA" id="ARBA00023303"/>
    </source>
</evidence>
<proteinExistence type="inferred from homology"/>
<dbReference type="GO" id="GO:0005886">
    <property type="term" value="C:plasma membrane"/>
    <property type="evidence" value="ECO:0007669"/>
    <property type="project" value="UniProtKB-SubCell"/>
</dbReference>
<dbReference type="NCBIfam" id="TIGR00494">
    <property type="entry name" value="crcB"/>
    <property type="match status" value="1"/>
</dbReference>
<keyword evidence="2 12" id="KW-1003">Cell membrane</keyword>
<keyword evidence="7 12" id="KW-0406">Ion transport</keyword>
<dbReference type="EMBL" id="JAGWCR010000013">
    <property type="protein sequence ID" value="MBS3651431.1"/>
    <property type="molecule type" value="Genomic_DNA"/>
</dbReference>
<keyword evidence="14" id="KW-1185">Reference proteome</keyword>
<feature type="transmembrane region" description="Helical" evidence="12">
    <location>
        <begin position="81"/>
        <end position="99"/>
    </location>
</feature>
<gene>
    <name evidence="12 13" type="primary">crcB</name>
    <name evidence="12" type="synonym">fluC</name>
    <name evidence="13" type="ORF">KEU06_22710</name>
</gene>
<evidence type="ECO:0000256" key="12">
    <source>
        <dbReference type="HAMAP-Rule" id="MF_00454"/>
    </source>
</evidence>
<organism evidence="13 14">
    <name type="scientific">Pseudaminobacter soli</name>
    <name type="common">ex Zhang et al. 2022</name>
    <dbReference type="NCBI Taxonomy" id="2831468"/>
    <lineage>
        <taxon>Bacteria</taxon>
        <taxon>Pseudomonadati</taxon>
        <taxon>Pseudomonadota</taxon>
        <taxon>Alphaproteobacteria</taxon>
        <taxon>Hyphomicrobiales</taxon>
        <taxon>Phyllobacteriaceae</taxon>
        <taxon>Pseudaminobacter</taxon>
    </lineage>
</organism>
<keyword evidence="3" id="KW-0997">Cell inner membrane</keyword>
<evidence type="ECO:0000313" key="13">
    <source>
        <dbReference type="EMBL" id="MBS3651431.1"/>
    </source>
</evidence>
<keyword evidence="12" id="KW-0479">Metal-binding</keyword>
<evidence type="ECO:0000256" key="8">
    <source>
        <dbReference type="ARBA" id="ARBA00023136"/>
    </source>
</evidence>
<keyword evidence="8 12" id="KW-0472">Membrane</keyword>
<dbReference type="PANTHER" id="PTHR28259">
    <property type="entry name" value="FLUORIDE EXPORT PROTEIN 1-RELATED"/>
    <property type="match status" value="1"/>
</dbReference>
<evidence type="ECO:0000313" key="14">
    <source>
        <dbReference type="Proteomes" id="UP000680348"/>
    </source>
</evidence>
<evidence type="ECO:0000256" key="5">
    <source>
        <dbReference type="ARBA" id="ARBA00022989"/>
    </source>
</evidence>
<name>A0A942E5N8_9HYPH</name>